<dbReference type="RefSeq" id="WP_248359027.1">
    <property type="nucleotide sequence ID" value="NZ_AP025591.1"/>
</dbReference>
<evidence type="ECO:0000256" key="5">
    <source>
        <dbReference type="ARBA" id="ARBA00022801"/>
    </source>
</evidence>
<dbReference type="Gene3D" id="3.40.390.10">
    <property type="entry name" value="Collagenase (Catalytic Domain)"/>
    <property type="match status" value="1"/>
</dbReference>
<dbReference type="Pfam" id="PF05649">
    <property type="entry name" value="Peptidase_M13_N"/>
    <property type="match status" value="1"/>
</dbReference>
<dbReference type="CDD" id="cd08662">
    <property type="entry name" value="M13"/>
    <property type="match status" value="1"/>
</dbReference>
<dbReference type="EMBL" id="AP025591">
    <property type="protein sequence ID" value="BDG01972.1"/>
    <property type="molecule type" value="Genomic_DNA"/>
</dbReference>
<name>A0ABM7WR74_9BACT</name>
<keyword evidence="5" id="KW-0378">Hydrolase</keyword>
<dbReference type="PROSITE" id="PS51885">
    <property type="entry name" value="NEPRILYSIN"/>
    <property type="match status" value="1"/>
</dbReference>
<accession>A0ABM7WR74</accession>
<keyword evidence="9" id="KW-0732">Signal</keyword>
<dbReference type="InterPro" id="IPR008753">
    <property type="entry name" value="Peptidase_M13_N"/>
</dbReference>
<dbReference type="InterPro" id="IPR042089">
    <property type="entry name" value="Peptidase_M13_dom_2"/>
</dbReference>
<evidence type="ECO:0000256" key="1">
    <source>
        <dbReference type="ARBA" id="ARBA00001947"/>
    </source>
</evidence>
<evidence type="ECO:0000313" key="13">
    <source>
        <dbReference type="Proteomes" id="UP001162891"/>
    </source>
</evidence>
<evidence type="ECO:0000256" key="7">
    <source>
        <dbReference type="ARBA" id="ARBA00023049"/>
    </source>
</evidence>
<evidence type="ECO:0000256" key="8">
    <source>
        <dbReference type="SAM" id="MobiDB-lite"/>
    </source>
</evidence>
<evidence type="ECO:0000256" key="2">
    <source>
        <dbReference type="ARBA" id="ARBA00007357"/>
    </source>
</evidence>
<evidence type="ECO:0000256" key="3">
    <source>
        <dbReference type="ARBA" id="ARBA00022670"/>
    </source>
</evidence>
<keyword evidence="6" id="KW-0862">Zinc</keyword>
<dbReference type="Gene3D" id="1.10.1380.10">
    <property type="entry name" value="Neutral endopeptidase , domain2"/>
    <property type="match status" value="1"/>
</dbReference>
<keyword evidence="3" id="KW-0645">Protease</keyword>
<organism evidence="12 13">
    <name type="scientific">Anaeromyxobacter oryzae</name>
    <dbReference type="NCBI Taxonomy" id="2918170"/>
    <lineage>
        <taxon>Bacteria</taxon>
        <taxon>Pseudomonadati</taxon>
        <taxon>Myxococcota</taxon>
        <taxon>Myxococcia</taxon>
        <taxon>Myxococcales</taxon>
        <taxon>Cystobacterineae</taxon>
        <taxon>Anaeromyxobacteraceae</taxon>
        <taxon>Anaeromyxobacter</taxon>
    </lineage>
</organism>
<evidence type="ECO:0000313" key="12">
    <source>
        <dbReference type="EMBL" id="BDG01972.1"/>
    </source>
</evidence>
<reference evidence="13" key="1">
    <citation type="journal article" date="2022" name="Int. J. Syst. Evol. Microbiol.">
        <title>Anaeromyxobacter oryzae sp. nov., Anaeromyxobacter diazotrophicus sp. nov. and Anaeromyxobacter paludicola sp. nov., isolated from paddy soils.</title>
        <authorList>
            <person name="Itoh H."/>
            <person name="Xu Z."/>
            <person name="Mise K."/>
            <person name="Masuda Y."/>
            <person name="Ushijima N."/>
            <person name="Hayakawa C."/>
            <person name="Shiratori Y."/>
            <person name="Senoo K."/>
        </authorList>
    </citation>
    <scope>NUCLEOTIDE SEQUENCE [LARGE SCALE GENOMIC DNA]</scope>
    <source>
        <strain evidence="13">Red232</strain>
    </source>
</reference>
<feature type="domain" description="Peptidase M13 C-terminal" evidence="10">
    <location>
        <begin position="484"/>
        <end position="686"/>
    </location>
</feature>
<feature type="region of interest" description="Disordered" evidence="8">
    <location>
        <begin position="26"/>
        <end position="46"/>
    </location>
</feature>
<comment type="cofactor">
    <cofactor evidence="1">
        <name>Zn(2+)</name>
        <dbReference type="ChEBI" id="CHEBI:29105"/>
    </cofactor>
</comment>
<feature type="signal peptide" evidence="9">
    <location>
        <begin position="1"/>
        <end position="20"/>
    </location>
</feature>
<evidence type="ECO:0000256" key="6">
    <source>
        <dbReference type="ARBA" id="ARBA00022833"/>
    </source>
</evidence>
<dbReference type="Proteomes" id="UP001162891">
    <property type="component" value="Chromosome"/>
</dbReference>
<keyword evidence="7" id="KW-0482">Metalloprotease</keyword>
<sequence>MRRTLFAAPAALAALTLALAACKTAPKKPDHDAPLPPIDPTALDRSTSPCEDFYQYACGGWIARTEIPPDRSSWSRGFAELTERNARQLRRILDAAGAAKTPPPEPFAKKVGDYWASCMDEATIEARGLADLQGEWARIDAIQDRPVLADEVARLEAAGLDVPFNLTSGQDAKDATQVILLVYQGGLTLPDRDYYLTDGGKNVEIRQRYAEHLRKMFALAGLPPAEVEANASAVAQVEKALAETHWTRTEMRDPSRLYNRVDRAGLEKLAPAFPWARLFDGLGRPDLRAVSVTTPRFVEKVGAMFESAPLESWKAYLRWRLLTTMAKARALPRAFVDESFRFTSASFSGAKALRPRWKLCVDATDDALGFALGEIYVKQHFGADGKERTITMVSEIERSMSDDLGAIGWMDRATRAKALAKLGKVANKIGYPEKERDYSSMTVKRESYFRNVLSAGRFETARQLAKVGKPLDRTEWLMSPPTVNAYYEPSLNEMAFPAGILQPPFFNKAAPEPVNYGAIGMVVGHELTHGFDDEGRQYDGDGNLRDWWTPPVSKAFDDRARCVADQFSGYEVLPGVKVDGKLTLGENIADLGGLKLAFAAMQAARRTAPEGEKVEGFTPEQQFFVGYAQSWCSKFRDEETRLRVVTDPHSPPRFRVNGPLSNLPEFQAAFSCKEGNAMVRPEGKRCEVW</sequence>
<dbReference type="PANTHER" id="PTHR11733">
    <property type="entry name" value="ZINC METALLOPROTEASE FAMILY M13 NEPRILYSIN-RELATED"/>
    <property type="match status" value="1"/>
</dbReference>
<dbReference type="PRINTS" id="PR00786">
    <property type="entry name" value="NEPRILYSIN"/>
</dbReference>
<feature type="chain" id="PRO_5047435977" evidence="9">
    <location>
        <begin position="21"/>
        <end position="689"/>
    </location>
</feature>
<protein>
    <submittedName>
        <fullName evidence="12">Metallopeptidase</fullName>
    </submittedName>
</protein>
<dbReference type="SUPFAM" id="SSF55486">
    <property type="entry name" value="Metalloproteases ('zincins'), catalytic domain"/>
    <property type="match status" value="1"/>
</dbReference>
<dbReference type="InterPro" id="IPR018497">
    <property type="entry name" value="Peptidase_M13_C"/>
</dbReference>
<dbReference type="InterPro" id="IPR000718">
    <property type="entry name" value="Peptidase_M13"/>
</dbReference>
<evidence type="ECO:0000256" key="4">
    <source>
        <dbReference type="ARBA" id="ARBA00022723"/>
    </source>
</evidence>
<keyword evidence="13" id="KW-1185">Reference proteome</keyword>
<dbReference type="PROSITE" id="PS51257">
    <property type="entry name" value="PROKAR_LIPOPROTEIN"/>
    <property type="match status" value="1"/>
</dbReference>
<evidence type="ECO:0000256" key="9">
    <source>
        <dbReference type="SAM" id="SignalP"/>
    </source>
</evidence>
<dbReference type="PANTHER" id="PTHR11733:SF167">
    <property type="entry name" value="FI17812P1-RELATED"/>
    <property type="match status" value="1"/>
</dbReference>
<evidence type="ECO:0000259" key="11">
    <source>
        <dbReference type="Pfam" id="PF05649"/>
    </source>
</evidence>
<gene>
    <name evidence="12" type="primary">pepO</name>
    <name evidence="12" type="ORF">AMOR_09680</name>
</gene>
<proteinExistence type="inferred from homology"/>
<dbReference type="Pfam" id="PF01431">
    <property type="entry name" value="Peptidase_M13"/>
    <property type="match status" value="1"/>
</dbReference>
<evidence type="ECO:0000259" key="10">
    <source>
        <dbReference type="Pfam" id="PF01431"/>
    </source>
</evidence>
<comment type="similarity">
    <text evidence="2">Belongs to the peptidase M13 family.</text>
</comment>
<keyword evidence="4" id="KW-0479">Metal-binding</keyword>
<feature type="domain" description="Peptidase M13 N-terminal" evidence="11">
    <location>
        <begin position="49"/>
        <end position="432"/>
    </location>
</feature>
<dbReference type="InterPro" id="IPR024079">
    <property type="entry name" value="MetalloPept_cat_dom_sf"/>
</dbReference>